<dbReference type="InterPro" id="IPR003661">
    <property type="entry name" value="HisK_dim/P_dom"/>
</dbReference>
<dbReference type="PANTHER" id="PTHR45436">
    <property type="entry name" value="SENSOR HISTIDINE KINASE YKOH"/>
    <property type="match status" value="1"/>
</dbReference>
<sequence length="478" mass="51836">MRPFRLNIGITSKLFLAILLTCIVVAVAVSAAGRYSFSQGFLGYLNEQESQRVESLRPVLARAYQEHGGWDFLRERPRAWFGLIRPPGLPPPPDAGGGAPPSSRGGNLPESELTGLNLRLALLDAQKRHVIGNPRLSQAAQLKPIEVDGAAVGWIAMVPFQEVTTGAAMQFQEQQRKTSWIIAGLAVLLAALVAYLLAQMFLAPVKRIAASTHRLAGGDYDSRVNVHSGDELGRLAEDFNRLANTLQRNEQLRRAFMADVSHELRTPLAALKAELEAVEDGIRPLALSTVASLQAQVSTLGKLVNDLYELSLSDLGALSYRKVRADMVEILGLAVDAFGDRFAEKGIRMQLQLPAGGRAPCDVDPDRMRQLLYNLLENSLRYTDAPGTLDIRLAAEANSVGLVFEDSAPGVPDAMLPQLFDRFFRAEQSRSRATGGAGLGLAISRNIVHAHQGQIHAAASPQGGLRIEVILPRTEGIK</sequence>
<dbReference type="Gene3D" id="3.30.565.10">
    <property type="entry name" value="Histidine kinase-like ATPase, C-terminal domain"/>
    <property type="match status" value="1"/>
</dbReference>
<dbReference type="PROSITE" id="PS50885">
    <property type="entry name" value="HAMP"/>
    <property type="match status" value="1"/>
</dbReference>
<dbReference type="CDD" id="cd00082">
    <property type="entry name" value="HisKA"/>
    <property type="match status" value="1"/>
</dbReference>
<evidence type="ECO:0000259" key="14">
    <source>
        <dbReference type="PROSITE" id="PS50885"/>
    </source>
</evidence>
<dbReference type="Gene3D" id="6.10.340.10">
    <property type="match status" value="1"/>
</dbReference>
<dbReference type="PRINTS" id="PR00344">
    <property type="entry name" value="BCTRLSENSOR"/>
</dbReference>
<dbReference type="InterPro" id="IPR036890">
    <property type="entry name" value="HATPase_C_sf"/>
</dbReference>
<evidence type="ECO:0000256" key="8">
    <source>
        <dbReference type="ARBA" id="ARBA00022989"/>
    </source>
</evidence>
<dbReference type="InterPro" id="IPR003660">
    <property type="entry name" value="HAMP_dom"/>
</dbReference>
<dbReference type="SMART" id="SM00387">
    <property type="entry name" value="HATPase_c"/>
    <property type="match status" value="1"/>
</dbReference>
<keyword evidence="16" id="KW-1185">Reference proteome</keyword>
<keyword evidence="10 12" id="KW-0472">Membrane</keyword>
<comment type="subcellular location">
    <subcellularLocation>
        <location evidence="2">Membrane</location>
    </subcellularLocation>
</comment>
<comment type="caution">
    <text evidence="15">The sequence shown here is derived from an EMBL/GenBank/DDBJ whole genome shotgun (WGS) entry which is preliminary data.</text>
</comment>
<comment type="catalytic activity">
    <reaction evidence="1">
        <text>ATP + protein L-histidine = ADP + protein N-phospho-L-histidine.</text>
        <dbReference type="EC" id="2.7.13.3"/>
    </reaction>
</comment>
<dbReference type="InterPro" id="IPR050428">
    <property type="entry name" value="TCS_sensor_his_kinase"/>
</dbReference>
<evidence type="ECO:0000313" key="16">
    <source>
        <dbReference type="Proteomes" id="UP001352263"/>
    </source>
</evidence>
<keyword evidence="5 15" id="KW-0808">Transferase</keyword>
<evidence type="ECO:0000256" key="12">
    <source>
        <dbReference type="SAM" id="Phobius"/>
    </source>
</evidence>
<dbReference type="PROSITE" id="PS50109">
    <property type="entry name" value="HIS_KIN"/>
    <property type="match status" value="1"/>
</dbReference>
<dbReference type="PANTHER" id="PTHR45436:SF5">
    <property type="entry name" value="SENSOR HISTIDINE KINASE TRCS"/>
    <property type="match status" value="1"/>
</dbReference>
<feature type="domain" description="Histidine kinase" evidence="13">
    <location>
        <begin position="259"/>
        <end position="475"/>
    </location>
</feature>
<evidence type="ECO:0000313" key="15">
    <source>
        <dbReference type="EMBL" id="MEC4717939.1"/>
    </source>
</evidence>
<name>A0ABU6J2S8_9BURK</name>
<keyword evidence="9" id="KW-0902">Two-component regulatory system</keyword>
<keyword evidence="7 15" id="KW-0418">Kinase</keyword>
<dbReference type="CDD" id="cd06225">
    <property type="entry name" value="HAMP"/>
    <property type="match status" value="1"/>
</dbReference>
<dbReference type="EC" id="2.7.13.3" evidence="3"/>
<evidence type="ECO:0000256" key="1">
    <source>
        <dbReference type="ARBA" id="ARBA00000085"/>
    </source>
</evidence>
<dbReference type="SUPFAM" id="SSF158472">
    <property type="entry name" value="HAMP domain-like"/>
    <property type="match status" value="1"/>
</dbReference>
<dbReference type="Pfam" id="PF02518">
    <property type="entry name" value="HATPase_c"/>
    <property type="match status" value="1"/>
</dbReference>
<dbReference type="InterPro" id="IPR005467">
    <property type="entry name" value="His_kinase_dom"/>
</dbReference>
<dbReference type="Proteomes" id="UP001352263">
    <property type="component" value="Unassembled WGS sequence"/>
</dbReference>
<gene>
    <name evidence="15" type="primary">baeS</name>
    <name evidence="15" type="ORF">RY831_02140</name>
</gene>
<evidence type="ECO:0000256" key="10">
    <source>
        <dbReference type="ARBA" id="ARBA00023136"/>
    </source>
</evidence>
<dbReference type="SUPFAM" id="SSF55874">
    <property type="entry name" value="ATPase domain of HSP90 chaperone/DNA topoisomerase II/histidine kinase"/>
    <property type="match status" value="1"/>
</dbReference>
<evidence type="ECO:0000256" key="4">
    <source>
        <dbReference type="ARBA" id="ARBA00022553"/>
    </source>
</evidence>
<dbReference type="InterPro" id="IPR004358">
    <property type="entry name" value="Sig_transdc_His_kin-like_C"/>
</dbReference>
<dbReference type="Pfam" id="PF00672">
    <property type="entry name" value="HAMP"/>
    <property type="match status" value="1"/>
</dbReference>
<evidence type="ECO:0000256" key="2">
    <source>
        <dbReference type="ARBA" id="ARBA00004370"/>
    </source>
</evidence>
<dbReference type="InterPro" id="IPR003594">
    <property type="entry name" value="HATPase_dom"/>
</dbReference>
<dbReference type="Pfam" id="PF00512">
    <property type="entry name" value="HisKA"/>
    <property type="match status" value="1"/>
</dbReference>
<dbReference type="SMART" id="SM00304">
    <property type="entry name" value="HAMP"/>
    <property type="match status" value="1"/>
</dbReference>
<evidence type="ECO:0000256" key="7">
    <source>
        <dbReference type="ARBA" id="ARBA00022777"/>
    </source>
</evidence>
<dbReference type="InterPro" id="IPR036097">
    <property type="entry name" value="HisK_dim/P_sf"/>
</dbReference>
<keyword evidence="6 12" id="KW-0812">Transmembrane</keyword>
<evidence type="ECO:0000256" key="5">
    <source>
        <dbReference type="ARBA" id="ARBA00022679"/>
    </source>
</evidence>
<evidence type="ECO:0000256" key="3">
    <source>
        <dbReference type="ARBA" id="ARBA00012438"/>
    </source>
</evidence>
<accession>A0ABU6J2S8</accession>
<keyword evidence="8 12" id="KW-1133">Transmembrane helix</keyword>
<evidence type="ECO:0000259" key="13">
    <source>
        <dbReference type="PROSITE" id="PS50109"/>
    </source>
</evidence>
<feature type="transmembrane region" description="Helical" evidence="12">
    <location>
        <begin position="180"/>
        <end position="198"/>
    </location>
</feature>
<evidence type="ECO:0000256" key="6">
    <source>
        <dbReference type="ARBA" id="ARBA00022692"/>
    </source>
</evidence>
<keyword evidence="4" id="KW-0597">Phosphoprotein</keyword>
<evidence type="ECO:0000256" key="11">
    <source>
        <dbReference type="SAM" id="MobiDB-lite"/>
    </source>
</evidence>
<reference evidence="15 16" key="1">
    <citation type="submission" date="2023-10" db="EMBL/GenBank/DDBJ databases">
        <title>Noviherbaspirillum sp. CPCC 100848 genome assembly.</title>
        <authorList>
            <person name="Li X.Y."/>
            <person name="Fang X.M."/>
        </authorList>
    </citation>
    <scope>NUCLEOTIDE SEQUENCE [LARGE SCALE GENOMIC DNA]</scope>
    <source>
        <strain evidence="15 16">CPCC 100848</strain>
    </source>
</reference>
<dbReference type="RefSeq" id="WP_326504683.1">
    <property type="nucleotide sequence ID" value="NZ_JAWIIV010000001.1"/>
</dbReference>
<dbReference type="EMBL" id="JAWIIV010000001">
    <property type="protein sequence ID" value="MEC4717939.1"/>
    <property type="molecule type" value="Genomic_DNA"/>
</dbReference>
<dbReference type="GO" id="GO:0004673">
    <property type="term" value="F:protein histidine kinase activity"/>
    <property type="evidence" value="ECO:0007669"/>
    <property type="project" value="UniProtKB-EC"/>
</dbReference>
<dbReference type="NCBIfam" id="NF012163">
    <property type="entry name" value="BaeS_SmeS"/>
    <property type="match status" value="1"/>
</dbReference>
<evidence type="ECO:0000256" key="9">
    <source>
        <dbReference type="ARBA" id="ARBA00023012"/>
    </source>
</evidence>
<dbReference type="SMART" id="SM00388">
    <property type="entry name" value="HisKA"/>
    <property type="match status" value="1"/>
</dbReference>
<protein>
    <recommendedName>
        <fullName evidence="3">histidine kinase</fullName>
        <ecNumber evidence="3">2.7.13.3</ecNumber>
    </recommendedName>
</protein>
<dbReference type="SUPFAM" id="SSF47384">
    <property type="entry name" value="Homodimeric domain of signal transducing histidine kinase"/>
    <property type="match status" value="1"/>
</dbReference>
<feature type="domain" description="HAMP" evidence="14">
    <location>
        <begin position="199"/>
        <end position="251"/>
    </location>
</feature>
<feature type="region of interest" description="Disordered" evidence="11">
    <location>
        <begin position="84"/>
        <end position="108"/>
    </location>
</feature>
<proteinExistence type="predicted"/>
<organism evidence="15 16">
    <name type="scientific">Noviherbaspirillum album</name>
    <dbReference type="NCBI Taxonomy" id="3080276"/>
    <lineage>
        <taxon>Bacteria</taxon>
        <taxon>Pseudomonadati</taxon>
        <taxon>Pseudomonadota</taxon>
        <taxon>Betaproteobacteria</taxon>
        <taxon>Burkholderiales</taxon>
        <taxon>Oxalobacteraceae</taxon>
        <taxon>Noviherbaspirillum</taxon>
    </lineage>
</organism>
<dbReference type="Gene3D" id="1.10.287.130">
    <property type="match status" value="1"/>
</dbReference>